<dbReference type="Proteomes" id="UP000008720">
    <property type="component" value="Chromosome"/>
</dbReference>
<name>E4TV21_MARTH</name>
<feature type="chain" id="PRO_5003190160" evidence="1">
    <location>
        <begin position="25"/>
        <end position="79"/>
    </location>
</feature>
<evidence type="ECO:0000313" key="2">
    <source>
        <dbReference type="EMBL" id="ADR22114.1"/>
    </source>
</evidence>
<dbReference type="KEGG" id="mtt:Ftrac_2132"/>
<evidence type="ECO:0000313" key="3">
    <source>
        <dbReference type="Proteomes" id="UP000008720"/>
    </source>
</evidence>
<keyword evidence="1" id="KW-0732">Signal</keyword>
<dbReference type="HOGENOM" id="CLU_2601904_0_0_10"/>
<protein>
    <submittedName>
        <fullName evidence="2">Uncharacterized protein</fullName>
    </submittedName>
</protein>
<reference evidence="2 3" key="1">
    <citation type="journal article" date="2011" name="Stand. Genomic Sci.">
        <title>Complete genome sequence of Marivirga tractuosa type strain (H-43).</title>
        <authorList>
            <person name="Pagani I."/>
            <person name="Chertkov O."/>
            <person name="Lapidus A."/>
            <person name="Lucas S."/>
            <person name="Del Rio T.G."/>
            <person name="Tice H."/>
            <person name="Copeland A."/>
            <person name="Cheng J.F."/>
            <person name="Nolan M."/>
            <person name="Saunders E."/>
            <person name="Pitluck S."/>
            <person name="Held B."/>
            <person name="Goodwin L."/>
            <person name="Liolios K."/>
            <person name="Ovchinikova G."/>
            <person name="Ivanova N."/>
            <person name="Mavromatis K."/>
            <person name="Pati A."/>
            <person name="Chen A."/>
            <person name="Palaniappan K."/>
            <person name="Land M."/>
            <person name="Hauser L."/>
            <person name="Jeffries C.D."/>
            <person name="Detter J.C."/>
            <person name="Han C."/>
            <person name="Tapia R."/>
            <person name="Ngatchou-Djao O.D."/>
            <person name="Rohde M."/>
            <person name="Goker M."/>
            <person name="Spring S."/>
            <person name="Sikorski J."/>
            <person name="Woyke T."/>
            <person name="Bristow J."/>
            <person name="Eisen J.A."/>
            <person name="Markowitz V."/>
            <person name="Hugenholtz P."/>
            <person name="Klenk H.P."/>
            <person name="Kyrpides N.C."/>
        </authorList>
    </citation>
    <scope>NUCLEOTIDE SEQUENCE [LARGE SCALE GENOMIC DNA]</scope>
    <source>
        <strain evidence="3">ATCC 23168 / DSM 4126 / NBRC 15989 / NCIMB 1408 / VKM B-1430 / H-43</strain>
    </source>
</reference>
<dbReference type="RefSeq" id="WP_013454257.1">
    <property type="nucleotide sequence ID" value="NC_014759.1"/>
</dbReference>
<dbReference type="STRING" id="643867.Ftrac_2132"/>
<accession>E4TV21</accession>
<proteinExistence type="predicted"/>
<feature type="signal peptide" evidence="1">
    <location>
        <begin position="1"/>
        <end position="24"/>
    </location>
</feature>
<gene>
    <name evidence="2" type="ordered locus">Ftrac_2132</name>
</gene>
<dbReference type="AlphaFoldDB" id="E4TV21"/>
<evidence type="ECO:0000256" key="1">
    <source>
        <dbReference type="SAM" id="SignalP"/>
    </source>
</evidence>
<organism evidence="2 3">
    <name type="scientific">Marivirga tractuosa (strain ATCC 23168 / DSM 4126 / NBRC 15989 / NCIMB 1408 / VKM B-1430 / H-43)</name>
    <name type="common">Microscilla tractuosa</name>
    <name type="synonym">Flexibacter tractuosus</name>
    <dbReference type="NCBI Taxonomy" id="643867"/>
    <lineage>
        <taxon>Bacteria</taxon>
        <taxon>Pseudomonadati</taxon>
        <taxon>Bacteroidota</taxon>
        <taxon>Cytophagia</taxon>
        <taxon>Cytophagales</taxon>
        <taxon>Marivirgaceae</taxon>
        <taxon>Marivirga</taxon>
    </lineage>
</organism>
<sequence length="79" mass="8266">MKNLLTLFAVLFLITANTPTKLQAQDCDDCQYRQKTAACFSIKLGGNTTGDGAIEVSFEAGGQVKCKSGSGSCTPQLCG</sequence>
<keyword evidence="3" id="KW-1185">Reference proteome</keyword>
<dbReference type="EMBL" id="CP002349">
    <property type="protein sequence ID" value="ADR22114.1"/>
    <property type="molecule type" value="Genomic_DNA"/>
</dbReference>